<comment type="caution">
    <text evidence="3">The sequence shown here is derived from an EMBL/GenBank/DDBJ whole genome shotgun (WGS) entry which is preliminary data.</text>
</comment>
<dbReference type="Gene3D" id="3.40.50.970">
    <property type="match status" value="1"/>
</dbReference>
<name>A0AAV3UQI0_9EURY</name>
<dbReference type="EMBL" id="BAABKX010000024">
    <property type="protein sequence ID" value="GAA5063066.1"/>
    <property type="molecule type" value="Genomic_DNA"/>
</dbReference>
<protein>
    <submittedName>
        <fullName evidence="3">Thiamine pyrophosphate-dependent enzyme</fullName>
    </submittedName>
</protein>
<keyword evidence="1" id="KW-0560">Oxidoreductase</keyword>
<dbReference type="PANTHER" id="PTHR43380:SF1">
    <property type="entry name" value="2-OXOISOVALERATE DEHYDROGENASE SUBUNIT ALPHA, MITOCHONDRIAL"/>
    <property type="match status" value="1"/>
</dbReference>
<organism evidence="3 4">
    <name type="scientific">Haladaptatus pallidirubidus</name>
    <dbReference type="NCBI Taxonomy" id="1008152"/>
    <lineage>
        <taxon>Archaea</taxon>
        <taxon>Methanobacteriati</taxon>
        <taxon>Methanobacteriota</taxon>
        <taxon>Stenosarchaea group</taxon>
        <taxon>Halobacteria</taxon>
        <taxon>Halobacteriales</taxon>
        <taxon>Haladaptataceae</taxon>
        <taxon>Haladaptatus</taxon>
    </lineage>
</organism>
<dbReference type="AlphaFoldDB" id="A0AAV3UQI0"/>
<dbReference type="InterPro" id="IPR029061">
    <property type="entry name" value="THDP-binding"/>
</dbReference>
<proteinExistence type="predicted"/>
<evidence type="ECO:0000259" key="2">
    <source>
        <dbReference type="Pfam" id="PF00676"/>
    </source>
</evidence>
<dbReference type="InterPro" id="IPR050771">
    <property type="entry name" value="Alpha-ketoacid_DH_E1_comp"/>
</dbReference>
<gene>
    <name evidence="3" type="ORF">GCM10025751_51130</name>
</gene>
<dbReference type="SUPFAM" id="SSF52518">
    <property type="entry name" value="Thiamin diphosphate-binding fold (THDP-binding)"/>
    <property type="match status" value="1"/>
</dbReference>
<dbReference type="GO" id="GO:0016624">
    <property type="term" value="F:oxidoreductase activity, acting on the aldehyde or oxo group of donors, disulfide as acceptor"/>
    <property type="evidence" value="ECO:0007669"/>
    <property type="project" value="InterPro"/>
</dbReference>
<dbReference type="Proteomes" id="UP001501729">
    <property type="component" value="Unassembled WGS sequence"/>
</dbReference>
<evidence type="ECO:0000256" key="1">
    <source>
        <dbReference type="ARBA" id="ARBA00023002"/>
    </source>
</evidence>
<dbReference type="Pfam" id="PF00676">
    <property type="entry name" value="E1_dh"/>
    <property type="match status" value="1"/>
</dbReference>
<dbReference type="GO" id="GO:0044272">
    <property type="term" value="P:sulfur compound biosynthetic process"/>
    <property type="evidence" value="ECO:0007669"/>
    <property type="project" value="UniProtKB-ARBA"/>
</dbReference>
<dbReference type="GO" id="GO:0009083">
    <property type="term" value="P:branched-chain amino acid catabolic process"/>
    <property type="evidence" value="ECO:0007669"/>
    <property type="project" value="TreeGrafter"/>
</dbReference>
<dbReference type="InterPro" id="IPR001017">
    <property type="entry name" value="DH_E1"/>
</dbReference>
<dbReference type="PANTHER" id="PTHR43380">
    <property type="entry name" value="2-OXOISOVALERATE DEHYDROGENASE SUBUNIT ALPHA, MITOCHONDRIAL"/>
    <property type="match status" value="1"/>
</dbReference>
<evidence type="ECO:0000313" key="3">
    <source>
        <dbReference type="EMBL" id="GAA5063066.1"/>
    </source>
</evidence>
<accession>A0AAV3UQI0</accession>
<feature type="domain" description="Dehydrogenase E1 component" evidence="2">
    <location>
        <begin position="64"/>
        <end position="344"/>
    </location>
</feature>
<evidence type="ECO:0000313" key="4">
    <source>
        <dbReference type="Proteomes" id="UP001501729"/>
    </source>
</evidence>
<reference evidence="3 4" key="1">
    <citation type="journal article" date="2019" name="Int. J. Syst. Evol. Microbiol.">
        <title>The Global Catalogue of Microorganisms (GCM) 10K type strain sequencing project: providing services to taxonomists for standard genome sequencing and annotation.</title>
        <authorList>
            <consortium name="The Broad Institute Genomics Platform"/>
            <consortium name="The Broad Institute Genome Sequencing Center for Infectious Disease"/>
            <person name="Wu L."/>
            <person name="Ma J."/>
        </authorList>
    </citation>
    <scope>NUCLEOTIDE SEQUENCE [LARGE SCALE GENOMIC DNA]</scope>
    <source>
        <strain evidence="3 4">JCM 17504</strain>
    </source>
</reference>
<keyword evidence="4" id="KW-1185">Reference proteome</keyword>
<sequence length="391" mass="44371">MTVVNKYNDQPSQLGPANSSIAECTISEPKEMPPRYQIVDEDGNYDPEQVPDISEEKLIDLFRWMILQQIVDVRMVKLQRRGEMGTYASGRGQEASIVGCAYALEEKDWLFPYGREATAMLIQGMPLRDLLLYWRGVEDANMQKENRTFPPAIAIGTHIPISVGYAWGLRLSGEDAIATVYHGDGHPSTGEYQAGINFASVVDAPVLFYCQNNGYSISASFEQQTGAKTIAQKGVAWGLDGIRVDGNDVLAIYDAVTSAREHVKEGNPTIVESVTYRLDAHTTNDDPTLYRDDEEVAWWEQREPLSRYREFLKGEGIWDAIDEEAIRDEMNEKFDEAKAAADAYDPGGVEEIFRHLYDEMPPELKRQQERFEAFLDERPDAYNYIEERPKR</sequence>
<dbReference type="CDD" id="cd02000">
    <property type="entry name" value="TPP_E1_PDC_ADC_BCADC"/>
    <property type="match status" value="1"/>
</dbReference>